<feature type="transmembrane region" description="Helical" evidence="7">
    <location>
        <begin position="104"/>
        <end position="127"/>
    </location>
</feature>
<evidence type="ECO:0000256" key="3">
    <source>
        <dbReference type="ARBA" id="ARBA00022475"/>
    </source>
</evidence>
<dbReference type="PANTHER" id="PTHR42718:SF47">
    <property type="entry name" value="METHYL VIOLOGEN RESISTANCE PROTEIN SMVA"/>
    <property type="match status" value="1"/>
</dbReference>
<keyword evidence="6 7" id="KW-0472">Membrane</keyword>
<comment type="caution">
    <text evidence="8">The sequence shown here is derived from an EMBL/GenBank/DDBJ whole genome shotgun (WGS) entry which is preliminary data.</text>
</comment>
<dbReference type="InterPro" id="IPR036259">
    <property type="entry name" value="MFS_trans_sf"/>
</dbReference>
<keyword evidence="9" id="KW-1185">Reference proteome</keyword>
<feature type="transmembrane region" description="Helical" evidence="7">
    <location>
        <begin position="69"/>
        <end position="92"/>
    </location>
</feature>
<evidence type="ECO:0000313" key="9">
    <source>
        <dbReference type="Proteomes" id="UP000319213"/>
    </source>
</evidence>
<accession>A0A543IY64</accession>
<dbReference type="AlphaFoldDB" id="A0A543IY64"/>
<organism evidence="8 9">
    <name type="scientific">Thermopolyspora flexuosa</name>
    <dbReference type="NCBI Taxonomy" id="103836"/>
    <lineage>
        <taxon>Bacteria</taxon>
        <taxon>Bacillati</taxon>
        <taxon>Actinomycetota</taxon>
        <taxon>Actinomycetes</taxon>
        <taxon>Streptosporangiales</taxon>
        <taxon>Streptosporangiaceae</taxon>
        <taxon>Thermopolyspora</taxon>
    </lineage>
</organism>
<dbReference type="Pfam" id="PF07690">
    <property type="entry name" value="MFS_1"/>
    <property type="match status" value="1"/>
</dbReference>
<protein>
    <submittedName>
        <fullName evidence="8">MFS transporter</fullName>
    </submittedName>
</protein>
<proteinExistence type="predicted"/>
<evidence type="ECO:0000256" key="5">
    <source>
        <dbReference type="ARBA" id="ARBA00022989"/>
    </source>
</evidence>
<evidence type="ECO:0000256" key="6">
    <source>
        <dbReference type="ARBA" id="ARBA00023136"/>
    </source>
</evidence>
<dbReference type="InterPro" id="IPR011701">
    <property type="entry name" value="MFS"/>
</dbReference>
<dbReference type="Gene3D" id="1.20.1250.20">
    <property type="entry name" value="MFS general substrate transporter like domains"/>
    <property type="match status" value="1"/>
</dbReference>
<reference evidence="8 9" key="1">
    <citation type="submission" date="2019-06" db="EMBL/GenBank/DDBJ databases">
        <title>Sequencing the genomes of 1000 actinobacteria strains.</title>
        <authorList>
            <person name="Klenk H.-P."/>
        </authorList>
    </citation>
    <scope>NUCLEOTIDE SEQUENCE [LARGE SCALE GENOMIC DNA]</scope>
    <source>
        <strain evidence="8 9">DSM 43186</strain>
    </source>
</reference>
<keyword evidence="2" id="KW-0813">Transport</keyword>
<evidence type="ECO:0000256" key="7">
    <source>
        <dbReference type="SAM" id="Phobius"/>
    </source>
</evidence>
<feature type="transmembrane region" description="Helical" evidence="7">
    <location>
        <begin position="236"/>
        <end position="255"/>
    </location>
</feature>
<evidence type="ECO:0000313" key="8">
    <source>
        <dbReference type="EMBL" id="TQM75523.1"/>
    </source>
</evidence>
<keyword evidence="3" id="KW-1003">Cell membrane</keyword>
<feature type="transmembrane region" description="Helical" evidence="7">
    <location>
        <begin position="133"/>
        <end position="150"/>
    </location>
</feature>
<evidence type="ECO:0000256" key="1">
    <source>
        <dbReference type="ARBA" id="ARBA00004651"/>
    </source>
</evidence>
<keyword evidence="4 7" id="KW-0812">Transmembrane</keyword>
<evidence type="ECO:0000256" key="2">
    <source>
        <dbReference type="ARBA" id="ARBA00022448"/>
    </source>
</evidence>
<dbReference type="Proteomes" id="UP000319213">
    <property type="component" value="Unassembled WGS sequence"/>
</dbReference>
<feature type="transmembrane region" description="Helical" evidence="7">
    <location>
        <begin position="370"/>
        <end position="401"/>
    </location>
</feature>
<evidence type="ECO:0000256" key="4">
    <source>
        <dbReference type="ARBA" id="ARBA00022692"/>
    </source>
</evidence>
<dbReference type="GO" id="GO:0005886">
    <property type="term" value="C:plasma membrane"/>
    <property type="evidence" value="ECO:0007669"/>
    <property type="project" value="UniProtKB-SubCell"/>
</dbReference>
<dbReference type="SUPFAM" id="SSF103473">
    <property type="entry name" value="MFS general substrate transporter"/>
    <property type="match status" value="1"/>
</dbReference>
<feature type="transmembrane region" description="Helical" evidence="7">
    <location>
        <begin position="12"/>
        <end position="36"/>
    </location>
</feature>
<gene>
    <name evidence="8" type="ORF">FHX40_2233</name>
</gene>
<feature type="transmembrane region" description="Helical" evidence="7">
    <location>
        <begin position="171"/>
        <end position="196"/>
    </location>
</feature>
<feature type="transmembrane region" description="Helical" evidence="7">
    <location>
        <begin position="208"/>
        <end position="229"/>
    </location>
</feature>
<name>A0A543IY64_9ACTN</name>
<dbReference type="GO" id="GO:0022857">
    <property type="term" value="F:transmembrane transporter activity"/>
    <property type="evidence" value="ECO:0007669"/>
    <property type="project" value="InterPro"/>
</dbReference>
<dbReference type="EMBL" id="VFPQ01000001">
    <property type="protein sequence ID" value="TQM75523.1"/>
    <property type="molecule type" value="Genomic_DNA"/>
</dbReference>
<feature type="transmembrane region" description="Helical" evidence="7">
    <location>
        <begin position="261"/>
        <end position="287"/>
    </location>
</feature>
<sequence>MAHPTKAGARDWAGLAVLTLPCVLVSMDISVLYLALPLLSADLAPTATQTLWIVDVYGFLLAGFLLERFWWGSVFLLNTPVMLALLVAAPLLVPEHRDPAPGRLDLAGVALSLAAVLPVVYGVKLLAEDDPGWAAPVAVASGLAAGALFARRQARSAHPLIDPGLLRSRTVAVPLAVNSLTMFALVGVMLFTAQYLQLVAGLGPPAAALWMLPAMLATVAGVAAATVLARRLSLGAVIATGLTTAVAGLLAATRLEVGSSPAFLVGCAGVLAAGVGMVATSATDAVVAGAPPERAGGVSALSEAGTELGGALGVAVLGTIAAAVYRARSAPPYLPEVPGEPAASARETLAGAVAAAAQAPPYLREPMLEAAFAAFVSGLRVTCLVAAAVLACAAVLAAVLLRKARPGAPSPQPHRDPPAG</sequence>
<comment type="subcellular location">
    <subcellularLocation>
        <location evidence="1">Cell membrane</location>
        <topology evidence="1">Multi-pass membrane protein</topology>
    </subcellularLocation>
</comment>
<keyword evidence="5 7" id="KW-1133">Transmembrane helix</keyword>
<dbReference type="PANTHER" id="PTHR42718">
    <property type="entry name" value="MAJOR FACILITATOR SUPERFAMILY MULTIDRUG TRANSPORTER MFSC"/>
    <property type="match status" value="1"/>
</dbReference>